<feature type="domain" description="Methyltransferase type 11" evidence="4">
    <location>
        <begin position="61"/>
        <end position="155"/>
    </location>
</feature>
<dbReference type="GO" id="GO:0030488">
    <property type="term" value="P:tRNA methylation"/>
    <property type="evidence" value="ECO:0007669"/>
    <property type="project" value="TreeGrafter"/>
</dbReference>
<sequence length="298" mass="33389">MSSNKVTAVVISPETSPQTHEDEHVHAVYEQIASHFSSTRYKPWPIIAKFLSSIPPGHIGLDSGTGNGKYLPLPGPSSPMIGLDRSRNLLKIARHAGSQSGIDSDLFSTTINEVVQADVLNECWRAGVFDYAISIATIHHLATVERRKRAIQTLIQAVSPARGRALIYVWAIEQDGLSKRVIPGQGLPRENVGQDVFVPWVLSTQKTKRQMQTAARTDPDAVKVTEKDEITEEPNKVFNRYYHMFSKGELYELTMAAAWELGLAIGNESEYPARLGIEIMQCGWERSNYYIEIRRWRG</sequence>
<evidence type="ECO:0000256" key="1">
    <source>
        <dbReference type="ARBA" id="ARBA00022603"/>
    </source>
</evidence>
<dbReference type="GO" id="GO:0000049">
    <property type="term" value="F:tRNA binding"/>
    <property type="evidence" value="ECO:0007669"/>
    <property type="project" value="TreeGrafter"/>
</dbReference>
<comment type="caution">
    <text evidence="5">The sequence shown here is derived from an EMBL/GenBank/DDBJ whole genome shotgun (WGS) entry which is preliminary data.</text>
</comment>
<dbReference type="InterPro" id="IPR051422">
    <property type="entry name" value="AlkB_tRNA_MeTrf/Diox"/>
</dbReference>
<name>A0A9P6LCH1_9AGAM</name>
<reference evidence="5" key="2">
    <citation type="submission" date="2020-11" db="EMBL/GenBank/DDBJ databases">
        <authorList>
            <consortium name="DOE Joint Genome Institute"/>
            <person name="Kuo A."/>
            <person name="Miyauchi S."/>
            <person name="Kiss E."/>
            <person name="Drula E."/>
            <person name="Kohler A."/>
            <person name="Sanchez-Garcia M."/>
            <person name="Andreopoulos B."/>
            <person name="Barry K.W."/>
            <person name="Bonito G."/>
            <person name="Buee M."/>
            <person name="Carver A."/>
            <person name="Chen C."/>
            <person name="Cichocki N."/>
            <person name="Clum A."/>
            <person name="Culley D."/>
            <person name="Crous P.W."/>
            <person name="Fauchery L."/>
            <person name="Girlanda M."/>
            <person name="Hayes R."/>
            <person name="Keri Z."/>
            <person name="Labutti K."/>
            <person name="Lipzen A."/>
            <person name="Lombard V."/>
            <person name="Magnuson J."/>
            <person name="Maillard F."/>
            <person name="Morin E."/>
            <person name="Murat C."/>
            <person name="Nolan M."/>
            <person name="Ohm R."/>
            <person name="Pangilinan J."/>
            <person name="Pereira M."/>
            <person name="Perotto S."/>
            <person name="Peter M."/>
            <person name="Riley R."/>
            <person name="Sitrit Y."/>
            <person name="Stielow B."/>
            <person name="Szollosi G."/>
            <person name="Zifcakova L."/>
            <person name="Stursova M."/>
            <person name="Spatafora J.W."/>
            <person name="Tedersoo L."/>
            <person name="Vaario L.-M."/>
            <person name="Yamada A."/>
            <person name="Yan M."/>
            <person name="Wang P."/>
            <person name="Xu J."/>
            <person name="Bruns T."/>
            <person name="Baldrian P."/>
            <person name="Vilgalys R."/>
            <person name="Henrissat B."/>
            <person name="Grigoriev I.V."/>
            <person name="Hibbett D."/>
            <person name="Nagy L.G."/>
            <person name="Martin F.M."/>
        </authorList>
    </citation>
    <scope>NUCLEOTIDE SEQUENCE</scope>
    <source>
        <strain evidence="5">UH-Tt-Lm1</strain>
    </source>
</reference>
<dbReference type="Proteomes" id="UP000736335">
    <property type="component" value="Unassembled WGS sequence"/>
</dbReference>
<evidence type="ECO:0000313" key="5">
    <source>
        <dbReference type="EMBL" id="KAF9792737.1"/>
    </source>
</evidence>
<dbReference type="GO" id="GO:0005634">
    <property type="term" value="C:nucleus"/>
    <property type="evidence" value="ECO:0007669"/>
    <property type="project" value="TreeGrafter"/>
</dbReference>
<organism evidence="5 6">
    <name type="scientific">Thelephora terrestris</name>
    <dbReference type="NCBI Taxonomy" id="56493"/>
    <lineage>
        <taxon>Eukaryota</taxon>
        <taxon>Fungi</taxon>
        <taxon>Dikarya</taxon>
        <taxon>Basidiomycota</taxon>
        <taxon>Agaricomycotina</taxon>
        <taxon>Agaricomycetes</taxon>
        <taxon>Thelephorales</taxon>
        <taxon>Thelephoraceae</taxon>
        <taxon>Thelephora</taxon>
    </lineage>
</organism>
<dbReference type="GO" id="GO:0002098">
    <property type="term" value="P:tRNA wobble uridine modification"/>
    <property type="evidence" value="ECO:0007669"/>
    <property type="project" value="TreeGrafter"/>
</dbReference>
<dbReference type="GO" id="GO:0106335">
    <property type="term" value="F:tRNA (5-carboxymethyluridine(34)-5-O)-methyltransferase activity"/>
    <property type="evidence" value="ECO:0007669"/>
    <property type="project" value="TreeGrafter"/>
</dbReference>
<proteinExistence type="predicted"/>
<accession>A0A9P6LCH1</accession>
<dbReference type="InterPro" id="IPR029063">
    <property type="entry name" value="SAM-dependent_MTases_sf"/>
</dbReference>
<feature type="region of interest" description="Disordered" evidence="3">
    <location>
        <begin position="1"/>
        <end position="22"/>
    </location>
</feature>
<gene>
    <name evidence="5" type="ORF">BJ322DRAFT_996577</name>
</gene>
<keyword evidence="2" id="KW-0808">Transferase</keyword>
<evidence type="ECO:0000259" key="4">
    <source>
        <dbReference type="Pfam" id="PF08241"/>
    </source>
</evidence>
<dbReference type="GO" id="GO:0005737">
    <property type="term" value="C:cytoplasm"/>
    <property type="evidence" value="ECO:0007669"/>
    <property type="project" value="TreeGrafter"/>
</dbReference>
<dbReference type="SUPFAM" id="SSF53335">
    <property type="entry name" value="S-adenosyl-L-methionine-dependent methyltransferases"/>
    <property type="match status" value="1"/>
</dbReference>
<dbReference type="Pfam" id="PF08241">
    <property type="entry name" value="Methyltransf_11"/>
    <property type="match status" value="1"/>
</dbReference>
<keyword evidence="1 5" id="KW-0489">Methyltransferase</keyword>
<dbReference type="OrthoDB" id="271595at2759"/>
<dbReference type="PANTHER" id="PTHR13069">
    <property type="entry name" value="ALKYLATED DNA REPAIR PROTEIN ALKB HOMOLOG 8"/>
    <property type="match status" value="1"/>
</dbReference>
<dbReference type="Gene3D" id="3.40.50.150">
    <property type="entry name" value="Vaccinia Virus protein VP39"/>
    <property type="match status" value="1"/>
</dbReference>
<dbReference type="InterPro" id="IPR013216">
    <property type="entry name" value="Methyltransf_11"/>
</dbReference>
<keyword evidence="6" id="KW-1185">Reference proteome</keyword>
<reference evidence="5" key="1">
    <citation type="journal article" date="2020" name="Nat. Commun.">
        <title>Large-scale genome sequencing of mycorrhizal fungi provides insights into the early evolution of symbiotic traits.</title>
        <authorList>
            <person name="Miyauchi S."/>
            <person name="Kiss E."/>
            <person name="Kuo A."/>
            <person name="Drula E."/>
            <person name="Kohler A."/>
            <person name="Sanchez-Garcia M."/>
            <person name="Morin E."/>
            <person name="Andreopoulos B."/>
            <person name="Barry K.W."/>
            <person name="Bonito G."/>
            <person name="Buee M."/>
            <person name="Carver A."/>
            <person name="Chen C."/>
            <person name="Cichocki N."/>
            <person name="Clum A."/>
            <person name="Culley D."/>
            <person name="Crous P.W."/>
            <person name="Fauchery L."/>
            <person name="Girlanda M."/>
            <person name="Hayes R.D."/>
            <person name="Keri Z."/>
            <person name="LaButti K."/>
            <person name="Lipzen A."/>
            <person name="Lombard V."/>
            <person name="Magnuson J."/>
            <person name="Maillard F."/>
            <person name="Murat C."/>
            <person name="Nolan M."/>
            <person name="Ohm R.A."/>
            <person name="Pangilinan J."/>
            <person name="Pereira M.F."/>
            <person name="Perotto S."/>
            <person name="Peter M."/>
            <person name="Pfister S."/>
            <person name="Riley R."/>
            <person name="Sitrit Y."/>
            <person name="Stielow J.B."/>
            <person name="Szollosi G."/>
            <person name="Zifcakova L."/>
            <person name="Stursova M."/>
            <person name="Spatafora J.W."/>
            <person name="Tedersoo L."/>
            <person name="Vaario L.M."/>
            <person name="Yamada A."/>
            <person name="Yan M."/>
            <person name="Wang P."/>
            <person name="Xu J."/>
            <person name="Bruns T."/>
            <person name="Baldrian P."/>
            <person name="Vilgalys R."/>
            <person name="Dunand C."/>
            <person name="Henrissat B."/>
            <person name="Grigoriev I.V."/>
            <person name="Hibbett D."/>
            <person name="Nagy L.G."/>
            <person name="Martin F.M."/>
        </authorList>
    </citation>
    <scope>NUCLEOTIDE SEQUENCE</scope>
    <source>
        <strain evidence="5">UH-Tt-Lm1</strain>
    </source>
</reference>
<dbReference type="AlphaFoldDB" id="A0A9P6LCH1"/>
<dbReference type="GO" id="GO:0008757">
    <property type="term" value="F:S-adenosylmethionine-dependent methyltransferase activity"/>
    <property type="evidence" value="ECO:0007669"/>
    <property type="project" value="InterPro"/>
</dbReference>
<protein>
    <submittedName>
        <fullName evidence="5">S-adenosyl-L-methionine-dependent methyltransferase</fullName>
    </submittedName>
</protein>
<evidence type="ECO:0000256" key="3">
    <source>
        <dbReference type="SAM" id="MobiDB-lite"/>
    </source>
</evidence>
<dbReference type="PANTHER" id="PTHR13069:SF21">
    <property type="entry name" value="ALKYLATED DNA REPAIR PROTEIN ALKB HOMOLOG 8"/>
    <property type="match status" value="1"/>
</dbReference>
<evidence type="ECO:0000256" key="2">
    <source>
        <dbReference type="ARBA" id="ARBA00022679"/>
    </source>
</evidence>
<evidence type="ECO:0000313" key="6">
    <source>
        <dbReference type="Proteomes" id="UP000736335"/>
    </source>
</evidence>
<dbReference type="EMBL" id="WIUZ02000001">
    <property type="protein sequence ID" value="KAF9792737.1"/>
    <property type="molecule type" value="Genomic_DNA"/>
</dbReference>